<dbReference type="PaxDb" id="4113-PGSC0003DMT400093813"/>
<dbReference type="Proteomes" id="UP000011115">
    <property type="component" value="Unassembled WGS sequence"/>
</dbReference>
<feature type="compositionally biased region" description="Polar residues" evidence="1">
    <location>
        <begin position="24"/>
        <end position="39"/>
    </location>
</feature>
<protein>
    <submittedName>
        <fullName evidence="2">Uncharacterized protein</fullName>
    </submittedName>
</protein>
<dbReference type="Gramene" id="PGSC0003DMT400093813">
    <property type="protein sequence ID" value="PGSC0003DMT400093813"/>
    <property type="gene ID" value="PGSC0003DMG400043384"/>
</dbReference>
<feature type="compositionally biased region" description="Basic and acidic residues" evidence="1">
    <location>
        <begin position="98"/>
        <end position="109"/>
    </location>
</feature>
<organism evidence="2 3">
    <name type="scientific">Solanum tuberosum</name>
    <name type="common">Potato</name>
    <dbReference type="NCBI Taxonomy" id="4113"/>
    <lineage>
        <taxon>Eukaryota</taxon>
        <taxon>Viridiplantae</taxon>
        <taxon>Streptophyta</taxon>
        <taxon>Embryophyta</taxon>
        <taxon>Tracheophyta</taxon>
        <taxon>Spermatophyta</taxon>
        <taxon>Magnoliopsida</taxon>
        <taxon>eudicotyledons</taxon>
        <taxon>Gunneridae</taxon>
        <taxon>Pentapetalae</taxon>
        <taxon>asterids</taxon>
        <taxon>lamiids</taxon>
        <taxon>Solanales</taxon>
        <taxon>Solanaceae</taxon>
        <taxon>Solanoideae</taxon>
        <taxon>Solaneae</taxon>
        <taxon>Solanum</taxon>
    </lineage>
</organism>
<dbReference type="InParanoid" id="M1DSR8"/>
<dbReference type="HOGENOM" id="CLU_113086_0_0_1"/>
<reference evidence="2" key="2">
    <citation type="submission" date="2015-06" db="UniProtKB">
        <authorList>
            <consortium name="EnsemblPlants"/>
        </authorList>
    </citation>
    <scope>IDENTIFICATION</scope>
    <source>
        <strain evidence="2">DM1-3 516 R44</strain>
    </source>
</reference>
<sequence>MDKTGVHSPTNVEKAIVSAKGTASPGQTVTGKDSSNPLTADTLPKSVRILPASFNTVAETSRKSSFLQKRKKNKRIEKIIQNSLYKILKEKTKETIQEKIIRENPKPEPADSEPEDTSTRSRSDEDDPSIDHFTQNYDPNNDDDSGMSFDSEALHNLDT</sequence>
<dbReference type="AlphaFoldDB" id="M1DSR8"/>
<evidence type="ECO:0000313" key="2">
    <source>
        <dbReference type="EnsemblPlants" id="PGSC0003DMT400093813"/>
    </source>
</evidence>
<evidence type="ECO:0000313" key="3">
    <source>
        <dbReference type="Proteomes" id="UP000011115"/>
    </source>
</evidence>
<proteinExistence type="predicted"/>
<accession>M1DSR8</accession>
<feature type="region of interest" description="Disordered" evidence="1">
    <location>
        <begin position="98"/>
        <end position="159"/>
    </location>
</feature>
<evidence type="ECO:0000256" key="1">
    <source>
        <dbReference type="SAM" id="MobiDB-lite"/>
    </source>
</evidence>
<name>M1DSR8_SOLTU</name>
<feature type="region of interest" description="Disordered" evidence="1">
    <location>
        <begin position="1"/>
        <end position="44"/>
    </location>
</feature>
<reference evidence="3" key="1">
    <citation type="journal article" date="2011" name="Nature">
        <title>Genome sequence and analysis of the tuber crop potato.</title>
        <authorList>
            <consortium name="The Potato Genome Sequencing Consortium"/>
        </authorList>
    </citation>
    <scope>NUCLEOTIDE SEQUENCE [LARGE SCALE GENOMIC DNA]</scope>
    <source>
        <strain evidence="3">cv. DM1-3 516 R44</strain>
    </source>
</reference>
<dbReference type="EnsemblPlants" id="PGSC0003DMT400093813">
    <property type="protein sequence ID" value="PGSC0003DMT400093813"/>
    <property type="gene ID" value="PGSC0003DMG400043384"/>
</dbReference>
<keyword evidence="3" id="KW-1185">Reference proteome</keyword>